<dbReference type="Proteomes" id="UP000198462">
    <property type="component" value="Unassembled WGS sequence"/>
</dbReference>
<comment type="caution">
    <text evidence="4">The sequence shown here is derived from an EMBL/GenBank/DDBJ whole genome shotgun (WGS) entry which is preliminary data.</text>
</comment>
<dbReference type="PANTHER" id="PTHR43514:SF4">
    <property type="entry name" value="ABC TRANSPORTER I FAMILY MEMBER 10"/>
    <property type="match status" value="1"/>
</dbReference>
<evidence type="ECO:0000256" key="1">
    <source>
        <dbReference type="ARBA" id="ARBA00022741"/>
    </source>
</evidence>
<dbReference type="AlphaFoldDB" id="A0A219B674"/>
<sequence>MSFDIDIEVARGERVISCAFRTGDGITCLVGPSGAGKTTILSAVAGLARPRRGHIVVRSRTLFAPGIDLPPEKRHCGYVFQDARLFPHMRVRENLDFARRPRFDRNEIAESLGIAHLLARWPRTLSGGETRRVAIARALLANSDFLLFDEPLVSLDPPRAEEIAALIRRVHEDYELPVLYVTHDRSEAKRLGARLIDFEGNEVA</sequence>
<reference evidence="5" key="1">
    <citation type="submission" date="2017-05" db="EMBL/GenBank/DDBJ databases">
        <authorList>
            <person name="Lin X."/>
        </authorList>
    </citation>
    <scope>NUCLEOTIDE SEQUENCE [LARGE SCALE GENOMIC DNA]</scope>
    <source>
        <strain evidence="5">JLT2012</strain>
    </source>
</reference>
<dbReference type="GO" id="GO:0005524">
    <property type="term" value="F:ATP binding"/>
    <property type="evidence" value="ECO:0007669"/>
    <property type="project" value="UniProtKB-KW"/>
</dbReference>
<dbReference type="SMART" id="SM00382">
    <property type="entry name" value="AAA"/>
    <property type="match status" value="1"/>
</dbReference>
<dbReference type="Pfam" id="PF00005">
    <property type="entry name" value="ABC_tran"/>
    <property type="match status" value="1"/>
</dbReference>
<evidence type="ECO:0000259" key="3">
    <source>
        <dbReference type="PROSITE" id="PS50893"/>
    </source>
</evidence>
<dbReference type="PANTHER" id="PTHR43514">
    <property type="entry name" value="ABC TRANSPORTER I FAMILY MEMBER 10"/>
    <property type="match status" value="1"/>
</dbReference>
<organism evidence="4 5">
    <name type="scientific">Pacificimonas flava</name>
    <dbReference type="NCBI Taxonomy" id="1234595"/>
    <lineage>
        <taxon>Bacteria</taxon>
        <taxon>Pseudomonadati</taxon>
        <taxon>Pseudomonadota</taxon>
        <taxon>Alphaproteobacteria</taxon>
        <taxon>Sphingomonadales</taxon>
        <taxon>Sphingosinicellaceae</taxon>
        <taxon>Pacificimonas</taxon>
    </lineage>
</organism>
<dbReference type="Gene3D" id="3.40.50.300">
    <property type="entry name" value="P-loop containing nucleotide triphosphate hydrolases"/>
    <property type="match status" value="1"/>
</dbReference>
<accession>A0A219B674</accession>
<dbReference type="InterPro" id="IPR003593">
    <property type="entry name" value="AAA+_ATPase"/>
</dbReference>
<keyword evidence="1" id="KW-0547">Nucleotide-binding</keyword>
<dbReference type="GO" id="GO:0016887">
    <property type="term" value="F:ATP hydrolysis activity"/>
    <property type="evidence" value="ECO:0007669"/>
    <property type="project" value="InterPro"/>
</dbReference>
<dbReference type="PROSITE" id="PS50893">
    <property type="entry name" value="ABC_TRANSPORTER_2"/>
    <property type="match status" value="1"/>
</dbReference>
<keyword evidence="2 4" id="KW-0067">ATP-binding</keyword>
<protein>
    <submittedName>
        <fullName evidence="4">Molybdenum ABC transporter ATP-binding protein</fullName>
    </submittedName>
</protein>
<dbReference type="OrthoDB" id="9802264at2"/>
<evidence type="ECO:0000313" key="4">
    <source>
        <dbReference type="EMBL" id="OWV33616.1"/>
    </source>
</evidence>
<evidence type="ECO:0000256" key="2">
    <source>
        <dbReference type="ARBA" id="ARBA00022840"/>
    </source>
</evidence>
<name>A0A219B674_9SPHN</name>
<dbReference type="SUPFAM" id="SSF52540">
    <property type="entry name" value="P-loop containing nucleoside triphosphate hydrolases"/>
    <property type="match status" value="1"/>
</dbReference>
<dbReference type="InterPro" id="IPR027417">
    <property type="entry name" value="P-loop_NTPase"/>
</dbReference>
<dbReference type="InterPro" id="IPR003439">
    <property type="entry name" value="ABC_transporter-like_ATP-bd"/>
</dbReference>
<feature type="domain" description="ABC transporter" evidence="3">
    <location>
        <begin position="2"/>
        <end position="204"/>
    </location>
</feature>
<keyword evidence="5" id="KW-1185">Reference proteome</keyword>
<gene>
    <name evidence="4" type="ORF">B5C34_09175</name>
</gene>
<dbReference type="EMBL" id="NFZT01000001">
    <property type="protein sequence ID" value="OWV33616.1"/>
    <property type="molecule type" value="Genomic_DNA"/>
</dbReference>
<dbReference type="InterPro" id="IPR050334">
    <property type="entry name" value="Molybdenum_import_ModC"/>
</dbReference>
<evidence type="ECO:0000313" key="5">
    <source>
        <dbReference type="Proteomes" id="UP000198462"/>
    </source>
</evidence>
<dbReference type="RefSeq" id="WP_088712389.1">
    <property type="nucleotide sequence ID" value="NZ_NFZT01000001.1"/>
</dbReference>
<proteinExistence type="predicted"/>